<evidence type="ECO:0000313" key="2">
    <source>
        <dbReference type="Proteomes" id="UP001458880"/>
    </source>
</evidence>
<gene>
    <name evidence="1" type="ORF">QE152_g31035</name>
</gene>
<dbReference type="Pfam" id="PF14223">
    <property type="entry name" value="Retrotran_gag_2"/>
    <property type="match status" value="1"/>
</dbReference>
<dbReference type="AlphaFoldDB" id="A0AAW1JCN0"/>
<dbReference type="Proteomes" id="UP001458880">
    <property type="component" value="Unassembled WGS sequence"/>
</dbReference>
<accession>A0AAW1JCN0</accession>
<comment type="caution">
    <text evidence="1">The sequence shown here is derived from an EMBL/GenBank/DDBJ whole genome shotgun (WGS) entry which is preliminary data.</text>
</comment>
<name>A0AAW1JCN0_POPJA</name>
<dbReference type="EMBL" id="JASPKY010000430">
    <property type="protein sequence ID" value="KAK9700777.1"/>
    <property type="molecule type" value="Genomic_DNA"/>
</dbReference>
<keyword evidence="2" id="KW-1185">Reference proteome</keyword>
<evidence type="ECO:0008006" key="3">
    <source>
        <dbReference type="Google" id="ProtNLM"/>
    </source>
</evidence>
<organism evidence="1 2">
    <name type="scientific">Popillia japonica</name>
    <name type="common">Japanese beetle</name>
    <dbReference type="NCBI Taxonomy" id="7064"/>
    <lineage>
        <taxon>Eukaryota</taxon>
        <taxon>Metazoa</taxon>
        <taxon>Ecdysozoa</taxon>
        <taxon>Arthropoda</taxon>
        <taxon>Hexapoda</taxon>
        <taxon>Insecta</taxon>
        <taxon>Pterygota</taxon>
        <taxon>Neoptera</taxon>
        <taxon>Endopterygota</taxon>
        <taxon>Coleoptera</taxon>
        <taxon>Polyphaga</taxon>
        <taxon>Scarabaeiformia</taxon>
        <taxon>Scarabaeidae</taxon>
        <taxon>Rutelinae</taxon>
        <taxon>Popillia</taxon>
    </lineage>
</organism>
<reference evidence="1 2" key="1">
    <citation type="journal article" date="2024" name="BMC Genomics">
        <title>De novo assembly and annotation of Popillia japonica's genome with initial clues to its potential as an invasive pest.</title>
        <authorList>
            <person name="Cucini C."/>
            <person name="Boschi S."/>
            <person name="Funari R."/>
            <person name="Cardaioli E."/>
            <person name="Iannotti N."/>
            <person name="Marturano G."/>
            <person name="Paoli F."/>
            <person name="Bruttini M."/>
            <person name="Carapelli A."/>
            <person name="Frati F."/>
            <person name="Nardi F."/>
        </authorList>
    </citation>
    <scope>NUCLEOTIDE SEQUENCE [LARGE SCALE GENOMIC DNA]</scope>
    <source>
        <strain evidence="1">DMR45628</strain>
    </source>
</reference>
<evidence type="ECO:0000313" key="1">
    <source>
        <dbReference type="EMBL" id="KAK9700777.1"/>
    </source>
</evidence>
<sequence length="169" mass="19736">MRIADSHLEYVKDQHTAFDMWNILSTTFERKSIANQLLLKDQHTAFDMWNILSTTFERKSIANQLLLRKRLLTMKLNSGIETLESHFLKFDNTIRELKLAGATTLSFVKNRLLDEQIKWLNSKKDAGKHSTIPAAFTTPTKTLFQNKGQGEFKFKCYNFYNTYKNAFSK</sequence>
<protein>
    <recommendedName>
        <fullName evidence="3">Retrotransposon gag domain-containing protein</fullName>
    </recommendedName>
</protein>
<proteinExistence type="predicted"/>